<dbReference type="InterPro" id="IPR016024">
    <property type="entry name" value="ARM-type_fold"/>
</dbReference>
<reference evidence="1" key="1">
    <citation type="submission" date="2006-10" db="EMBL/GenBank/DDBJ databases">
        <authorList>
            <person name="Amadeo P."/>
            <person name="Zhao Q."/>
            <person name="Wortman J."/>
            <person name="Fraser-Liggett C."/>
            <person name="Carlton J."/>
        </authorList>
    </citation>
    <scope>NUCLEOTIDE SEQUENCE</scope>
    <source>
        <strain evidence="1">G3</strain>
    </source>
</reference>
<dbReference type="EMBL" id="DS113241">
    <property type="protein sequence ID" value="EAY16494.1"/>
    <property type="molecule type" value="Genomic_DNA"/>
</dbReference>
<dbReference type="SUPFAM" id="SSF48371">
    <property type="entry name" value="ARM repeat"/>
    <property type="match status" value="1"/>
</dbReference>
<dbReference type="InParanoid" id="A2DSU5"/>
<dbReference type="Proteomes" id="UP000001542">
    <property type="component" value="Unassembled WGS sequence"/>
</dbReference>
<proteinExistence type="predicted"/>
<evidence type="ECO:0000313" key="1">
    <source>
        <dbReference type="EMBL" id="EAY16494.1"/>
    </source>
</evidence>
<organism evidence="1 2">
    <name type="scientific">Trichomonas vaginalis (strain ATCC PRA-98 / G3)</name>
    <dbReference type="NCBI Taxonomy" id="412133"/>
    <lineage>
        <taxon>Eukaryota</taxon>
        <taxon>Metamonada</taxon>
        <taxon>Parabasalia</taxon>
        <taxon>Trichomonadida</taxon>
        <taxon>Trichomonadidae</taxon>
        <taxon>Trichomonas</taxon>
    </lineage>
</organism>
<accession>A2DSU5</accession>
<dbReference type="KEGG" id="tva:4774504"/>
<dbReference type="Gene3D" id="1.25.10.10">
    <property type="entry name" value="Leucine-rich Repeat Variant"/>
    <property type="match status" value="1"/>
</dbReference>
<dbReference type="InterPro" id="IPR011989">
    <property type="entry name" value="ARM-like"/>
</dbReference>
<dbReference type="VEuPathDB" id="TrichDB:TVAGG3_0962560"/>
<reference evidence="1" key="2">
    <citation type="journal article" date="2007" name="Science">
        <title>Draft genome sequence of the sexually transmitted pathogen Trichomonas vaginalis.</title>
        <authorList>
            <person name="Carlton J.M."/>
            <person name="Hirt R.P."/>
            <person name="Silva J.C."/>
            <person name="Delcher A.L."/>
            <person name="Schatz M."/>
            <person name="Zhao Q."/>
            <person name="Wortman J.R."/>
            <person name="Bidwell S.L."/>
            <person name="Alsmark U.C.M."/>
            <person name="Besteiro S."/>
            <person name="Sicheritz-Ponten T."/>
            <person name="Noel C.J."/>
            <person name="Dacks J.B."/>
            <person name="Foster P.G."/>
            <person name="Simillion C."/>
            <person name="Van de Peer Y."/>
            <person name="Miranda-Saavedra D."/>
            <person name="Barton G.J."/>
            <person name="Westrop G.D."/>
            <person name="Mueller S."/>
            <person name="Dessi D."/>
            <person name="Fiori P.L."/>
            <person name="Ren Q."/>
            <person name="Paulsen I."/>
            <person name="Zhang H."/>
            <person name="Bastida-Corcuera F.D."/>
            <person name="Simoes-Barbosa A."/>
            <person name="Brown M.T."/>
            <person name="Hayes R.D."/>
            <person name="Mukherjee M."/>
            <person name="Okumura C.Y."/>
            <person name="Schneider R."/>
            <person name="Smith A.J."/>
            <person name="Vanacova S."/>
            <person name="Villalvazo M."/>
            <person name="Haas B.J."/>
            <person name="Pertea M."/>
            <person name="Feldblyum T.V."/>
            <person name="Utterback T.R."/>
            <person name="Shu C.L."/>
            <person name="Osoegawa K."/>
            <person name="de Jong P.J."/>
            <person name="Hrdy I."/>
            <person name="Horvathova L."/>
            <person name="Zubacova Z."/>
            <person name="Dolezal P."/>
            <person name="Malik S.B."/>
            <person name="Logsdon J.M. Jr."/>
            <person name="Henze K."/>
            <person name="Gupta A."/>
            <person name="Wang C.C."/>
            <person name="Dunne R.L."/>
            <person name="Upcroft J.A."/>
            <person name="Upcroft P."/>
            <person name="White O."/>
            <person name="Salzberg S.L."/>
            <person name="Tang P."/>
            <person name="Chiu C.-H."/>
            <person name="Lee Y.-S."/>
            <person name="Embley T.M."/>
            <person name="Coombs G.H."/>
            <person name="Mottram J.C."/>
            <person name="Tachezy J."/>
            <person name="Fraser-Liggett C.M."/>
            <person name="Johnson P.J."/>
        </authorList>
    </citation>
    <scope>NUCLEOTIDE SEQUENCE [LARGE SCALE GENOMIC DNA]</scope>
    <source>
        <strain evidence="1">G3</strain>
    </source>
</reference>
<evidence type="ECO:0000313" key="2">
    <source>
        <dbReference type="Proteomes" id="UP000001542"/>
    </source>
</evidence>
<dbReference type="VEuPathDB" id="TrichDB:TVAG_348040"/>
<dbReference type="AlphaFoldDB" id="A2DSU5"/>
<sequence>MSDFADLIRALTSTNEELRIPNQQLYMQKEAENPVECMANLLSILNSDDFHDITTHCFIYLYRITSVISAQDNFEIIPPEIVDLLKTVLIKYIQLPVSQNSVAIRHAYLILQQFVIFFTTIQPAGEILEAVHSQIQTSNQALAITYICYYASIFTGTDNGEAIFQNLIALFLLESSSTETFAEQIHLYMQLLKLSPNVFEEDLMNRCASLFIQLINSPKPGDYAFATALRYFKDSLKMMSEEEISMCAPIIVRLFSVFSSETALDSQKLELIDNFVEITKFYGVTEIIIENLEEFGQRCIAFIQKCGESQSELIENINDLLTTLCEEDDFHEKLTELFTQYLESENLYIASSMLRILYPTGYILQLFELLKVEDRYIVENALVAIEAVLNHHFEKETELNEDNLLAIFKGLYEIISDEYYELALKAIATLLDGAVAFKLHDFIVSIAQDVLQILSSYFTVDSVHLAAAIAIACPSDMSDVAAQISTRLLESIENEEEHLDGLNILSLEGNFLRCMDDSMKLEFMDNLIRLTEKYPDIVTSEGFGFCIKAVGQNMTNFIDIVMPKLIENSSKDPAIACDFNISNSDSVMAFQIPGSAKNLVVRSEEIVEITNSIKNLAKFIKVVGRSVTDYNKELNTVVSKTLYQMLDKDIRIASIKLISVISVAFPETAAQYAAYIHSFLLGSEDDEDGCVAEPENVVRMKCLHKISKLIEKEAVPIEYVSAIADIPAQIINMCAKEIIGEINNNSFSDNVYREYLDTVWETLTIMKSIENRNHEIAIIAFQQCISALEDNNLSEHTPLFDIIRAGLLADFLEIVPEYEHFDSAFKQLTDGMMSTNENVRQLSLYGFGRAATKLDVKEDVLDGFLSILAGAISNEDTKEENYALGNECGLSSLCLILEKRITVTGTANGIEGYIQFLANNLPVYRDDDESEIVYRFLYNLRNNSRASQMVRDFCDQLLTSCENMDVSSDIVSKTIQKCQSA</sequence>
<name>A2DSU5_TRIV3</name>
<keyword evidence="2" id="KW-1185">Reference proteome</keyword>
<protein>
    <submittedName>
        <fullName evidence="1">Uncharacterized protein</fullName>
    </submittedName>
</protein>
<gene>
    <name evidence="1" type="ORF">TVAG_348040</name>
</gene>
<dbReference type="RefSeq" id="XP_001328717.1">
    <property type="nucleotide sequence ID" value="XM_001328682.1"/>
</dbReference>